<accession>A0A061QT61</accession>
<gene>
    <name evidence="2" type="ORF">TSPGSL018_22016</name>
</gene>
<organism evidence="2">
    <name type="scientific">Tetraselmis sp. GSL018</name>
    <dbReference type="NCBI Taxonomy" id="582737"/>
    <lineage>
        <taxon>Eukaryota</taxon>
        <taxon>Viridiplantae</taxon>
        <taxon>Chlorophyta</taxon>
        <taxon>core chlorophytes</taxon>
        <taxon>Chlorodendrophyceae</taxon>
        <taxon>Chlorodendrales</taxon>
        <taxon>Chlorodendraceae</taxon>
        <taxon>Tetraselmis</taxon>
    </lineage>
</organism>
<name>A0A061QT61_9CHLO</name>
<reference evidence="2" key="1">
    <citation type="submission" date="2014-05" db="EMBL/GenBank/DDBJ databases">
        <title>The transcriptome of the halophilic microalga Tetraselmis sp. GSL018 isolated from the Great Salt Lake, Utah.</title>
        <authorList>
            <person name="Jinkerson R.E."/>
            <person name="D'Adamo S."/>
            <person name="Posewitz M.C."/>
        </authorList>
    </citation>
    <scope>NUCLEOTIDE SEQUENCE</scope>
    <source>
        <strain evidence="2">GSL018</strain>
    </source>
</reference>
<dbReference type="EMBL" id="GBEZ01024036">
    <property type="protein sequence ID" value="JAC62908.1"/>
    <property type="molecule type" value="Transcribed_RNA"/>
</dbReference>
<feature type="compositionally biased region" description="Basic and acidic residues" evidence="1">
    <location>
        <begin position="27"/>
        <end position="42"/>
    </location>
</feature>
<feature type="non-terminal residue" evidence="2">
    <location>
        <position position="68"/>
    </location>
</feature>
<sequence length="68" mass="7454">AMKKGPFDPSIRLSLSLSFICSFSPREGNERRGVKGGRERAQSSHAGRSREPGALIRRKARSGRTAAR</sequence>
<evidence type="ECO:0000313" key="2">
    <source>
        <dbReference type="EMBL" id="JAC62908.1"/>
    </source>
</evidence>
<protein>
    <submittedName>
        <fullName evidence="2">Uncharacterized protein</fullName>
    </submittedName>
</protein>
<feature type="non-terminal residue" evidence="2">
    <location>
        <position position="1"/>
    </location>
</feature>
<feature type="region of interest" description="Disordered" evidence="1">
    <location>
        <begin position="25"/>
        <end position="68"/>
    </location>
</feature>
<dbReference type="AlphaFoldDB" id="A0A061QT61"/>
<evidence type="ECO:0000256" key="1">
    <source>
        <dbReference type="SAM" id="MobiDB-lite"/>
    </source>
</evidence>
<proteinExistence type="predicted"/>
<feature type="compositionally biased region" description="Basic residues" evidence="1">
    <location>
        <begin position="56"/>
        <end position="68"/>
    </location>
</feature>